<dbReference type="Proteomes" id="UP000179270">
    <property type="component" value="Unassembled WGS sequence"/>
</dbReference>
<accession>A0A1F7I724</accession>
<sequence>MKKISYIYLQKRFPGHLVALDKDEKEVVAYGKKFSELFEKLEKKHLSPKNVIFVGPVQKSGTINVYRLSLFSSSVN</sequence>
<dbReference type="Pfam" id="PF18929">
    <property type="entry name" value="DUF5678"/>
    <property type="match status" value="1"/>
</dbReference>
<dbReference type="AlphaFoldDB" id="A0A1F7I724"/>
<evidence type="ECO:0000313" key="3">
    <source>
        <dbReference type="Proteomes" id="UP000179270"/>
    </source>
</evidence>
<dbReference type="EMBL" id="MGAF01000056">
    <property type="protein sequence ID" value="OGK39178.1"/>
    <property type="molecule type" value="Genomic_DNA"/>
</dbReference>
<protein>
    <recommendedName>
        <fullName evidence="1">DUF5678 domain-containing protein</fullName>
    </recommendedName>
</protein>
<dbReference type="InterPro" id="IPR043734">
    <property type="entry name" value="DUF5678"/>
</dbReference>
<evidence type="ECO:0000259" key="1">
    <source>
        <dbReference type="Pfam" id="PF18929"/>
    </source>
</evidence>
<comment type="caution">
    <text evidence="2">The sequence shown here is derived from an EMBL/GenBank/DDBJ whole genome shotgun (WGS) entry which is preliminary data.</text>
</comment>
<feature type="domain" description="DUF5678" evidence="1">
    <location>
        <begin position="9"/>
        <end position="45"/>
    </location>
</feature>
<proteinExistence type="predicted"/>
<name>A0A1F7I724_9BACT</name>
<reference evidence="2 3" key="1">
    <citation type="journal article" date="2016" name="Nat. Commun.">
        <title>Thousands of microbial genomes shed light on interconnected biogeochemical processes in an aquifer system.</title>
        <authorList>
            <person name="Anantharaman K."/>
            <person name="Brown C.T."/>
            <person name="Hug L.A."/>
            <person name="Sharon I."/>
            <person name="Castelle C.J."/>
            <person name="Probst A.J."/>
            <person name="Thomas B.C."/>
            <person name="Singh A."/>
            <person name="Wilkins M.J."/>
            <person name="Karaoz U."/>
            <person name="Brodie E.L."/>
            <person name="Williams K.H."/>
            <person name="Hubbard S.S."/>
            <person name="Banfield J.F."/>
        </authorList>
    </citation>
    <scope>NUCLEOTIDE SEQUENCE [LARGE SCALE GENOMIC DNA]</scope>
</reference>
<gene>
    <name evidence="2" type="ORF">A3A74_03725</name>
</gene>
<organism evidence="2 3">
    <name type="scientific">Candidatus Roizmanbacteria bacterium RIFCSPLOWO2_01_FULL_35_13</name>
    <dbReference type="NCBI Taxonomy" id="1802055"/>
    <lineage>
        <taxon>Bacteria</taxon>
        <taxon>Candidatus Roizmaniibacteriota</taxon>
    </lineage>
</organism>
<evidence type="ECO:0000313" key="2">
    <source>
        <dbReference type="EMBL" id="OGK39178.1"/>
    </source>
</evidence>